<feature type="non-terminal residue" evidence="10">
    <location>
        <position position="205"/>
    </location>
</feature>
<dbReference type="GO" id="GO:0005886">
    <property type="term" value="C:plasma membrane"/>
    <property type="evidence" value="ECO:0007669"/>
    <property type="project" value="UniProtKB-SubCell"/>
</dbReference>
<protein>
    <recommendedName>
        <fullName evidence="9">Glycosyltransferase RgtA/B/C/D-like domain-containing protein</fullName>
    </recommendedName>
</protein>
<dbReference type="PANTHER" id="PTHR33908">
    <property type="entry name" value="MANNOSYLTRANSFERASE YKCB-RELATED"/>
    <property type="match status" value="1"/>
</dbReference>
<feature type="transmembrane region" description="Helical" evidence="8">
    <location>
        <begin position="77"/>
        <end position="99"/>
    </location>
</feature>
<accession>A0A2H0WMG0</accession>
<keyword evidence="5 8" id="KW-0812">Transmembrane</keyword>
<proteinExistence type="predicted"/>
<dbReference type="InterPro" id="IPR038731">
    <property type="entry name" value="RgtA/B/C-like"/>
</dbReference>
<evidence type="ECO:0000256" key="1">
    <source>
        <dbReference type="ARBA" id="ARBA00004651"/>
    </source>
</evidence>
<evidence type="ECO:0000256" key="7">
    <source>
        <dbReference type="ARBA" id="ARBA00023136"/>
    </source>
</evidence>
<keyword evidence="4" id="KW-0808">Transferase</keyword>
<keyword evidence="6 8" id="KW-1133">Transmembrane helix</keyword>
<reference evidence="11" key="1">
    <citation type="submission" date="2017-09" db="EMBL/GenBank/DDBJ databases">
        <title>Depth-based differentiation of microbial function through sediment-hosted aquifers and enrichment of novel symbionts in the deep terrestrial subsurface.</title>
        <authorList>
            <person name="Probst A.J."/>
            <person name="Ladd B."/>
            <person name="Jarett J.K."/>
            <person name="Geller-Mcgrath D.E."/>
            <person name="Sieber C.M.K."/>
            <person name="Emerson J.B."/>
            <person name="Anantharaman K."/>
            <person name="Thomas B.C."/>
            <person name="Malmstrom R."/>
            <person name="Stieglmeier M."/>
            <person name="Klingl A."/>
            <person name="Woyke T."/>
            <person name="Ryan C.M."/>
            <person name="Banfield J.F."/>
        </authorList>
    </citation>
    <scope>NUCLEOTIDE SEQUENCE [LARGE SCALE GENOMIC DNA]</scope>
</reference>
<dbReference type="InterPro" id="IPR050297">
    <property type="entry name" value="LipidA_mod_glycosyltrf_83"/>
</dbReference>
<comment type="subcellular location">
    <subcellularLocation>
        <location evidence="1">Cell membrane</location>
        <topology evidence="1">Multi-pass membrane protein</topology>
    </subcellularLocation>
</comment>
<gene>
    <name evidence="10" type="ORF">COT65_02110</name>
</gene>
<evidence type="ECO:0000259" key="9">
    <source>
        <dbReference type="Pfam" id="PF13231"/>
    </source>
</evidence>
<evidence type="ECO:0000256" key="8">
    <source>
        <dbReference type="SAM" id="Phobius"/>
    </source>
</evidence>
<organism evidence="10 11">
    <name type="scientific">Candidatus Shapirobacteria bacterium CG09_land_8_20_14_0_10_47_13</name>
    <dbReference type="NCBI Taxonomy" id="1974481"/>
    <lineage>
        <taxon>Bacteria</taxon>
        <taxon>Candidatus Shapironibacteriota</taxon>
    </lineage>
</organism>
<name>A0A2H0WMG0_9BACT</name>
<evidence type="ECO:0000313" key="10">
    <source>
        <dbReference type="EMBL" id="PIS13813.1"/>
    </source>
</evidence>
<evidence type="ECO:0000256" key="6">
    <source>
        <dbReference type="ARBA" id="ARBA00022989"/>
    </source>
</evidence>
<dbReference type="EMBL" id="PEZJ01000027">
    <property type="protein sequence ID" value="PIS13813.1"/>
    <property type="molecule type" value="Genomic_DNA"/>
</dbReference>
<evidence type="ECO:0000256" key="2">
    <source>
        <dbReference type="ARBA" id="ARBA00022475"/>
    </source>
</evidence>
<sequence>MKKLLAAVVVLFLVFLVTRFYNLTLMPIFTDEAIYVRWAQIANYDASWRFISLTDGKQPFFIWLMMVVMRIFKDPLFAGRAASIFAGLGTMGGLFFLGLTIFRSKGVGLLAMFLYLVYPFALVYDRMALMDGLVGMFCVWALLFEILLVKTLRLDIALILGMIIGGSILTKSSGLFNLYLLPFSLILFPWFEKNVARKLLLWLGL</sequence>
<dbReference type="Pfam" id="PF13231">
    <property type="entry name" value="PMT_2"/>
    <property type="match status" value="1"/>
</dbReference>
<dbReference type="GO" id="GO:0016763">
    <property type="term" value="F:pentosyltransferase activity"/>
    <property type="evidence" value="ECO:0007669"/>
    <property type="project" value="TreeGrafter"/>
</dbReference>
<comment type="caution">
    <text evidence="10">The sequence shown here is derived from an EMBL/GenBank/DDBJ whole genome shotgun (WGS) entry which is preliminary data.</text>
</comment>
<dbReference type="Proteomes" id="UP000230033">
    <property type="component" value="Unassembled WGS sequence"/>
</dbReference>
<keyword evidence="3" id="KW-0328">Glycosyltransferase</keyword>
<feature type="transmembrane region" description="Helical" evidence="8">
    <location>
        <begin position="130"/>
        <end position="149"/>
    </location>
</feature>
<evidence type="ECO:0000256" key="3">
    <source>
        <dbReference type="ARBA" id="ARBA00022676"/>
    </source>
</evidence>
<keyword evidence="7 8" id="KW-0472">Membrane</keyword>
<dbReference type="PANTHER" id="PTHR33908:SF11">
    <property type="entry name" value="MEMBRANE PROTEIN"/>
    <property type="match status" value="1"/>
</dbReference>
<evidence type="ECO:0000256" key="5">
    <source>
        <dbReference type="ARBA" id="ARBA00022692"/>
    </source>
</evidence>
<dbReference type="AlphaFoldDB" id="A0A2H0WMG0"/>
<evidence type="ECO:0000313" key="11">
    <source>
        <dbReference type="Proteomes" id="UP000230033"/>
    </source>
</evidence>
<feature type="transmembrane region" description="Helical" evidence="8">
    <location>
        <begin position="156"/>
        <end position="180"/>
    </location>
</feature>
<feature type="domain" description="Glycosyltransferase RgtA/B/C/D-like" evidence="9">
    <location>
        <begin position="59"/>
        <end position="189"/>
    </location>
</feature>
<evidence type="ECO:0000256" key="4">
    <source>
        <dbReference type="ARBA" id="ARBA00022679"/>
    </source>
</evidence>
<dbReference type="GO" id="GO:0009103">
    <property type="term" value="P:lipopolysaccharide biosynthetic process"/>
    <property type="evidence" value="ECO:0007669"/>
    <property type="project" value="UniProtKB-ARBA"/>
</dbReference>
<keyword evidence="2" id="KW-1003">Cell membrane</keyword>
<feature type="transmembrane region" description="Helical" evidence="8">
    <location>
        <begin position="106"/>
        <end position="124"/>
    </location>
</feature>